<dbReference type="SUPFAM" id="SSF56399">
    <property type="entry name" value="ADP-ribosylation"/>
    <property type="match status" value="1"/>
</dbReference>
<sequence>MNSDEANLLDLEDKVNVQGEESCSQNNLHFTECKKIRTNEYAAKIEQLKEIIKKNVLGCDLTVCIFIAALKSYRVDGCLRPFPHYFINENNEKDFSSLQSACDKLPSLRDFVTLPTNILPKDVVNLLVWLFLESSFPVLSPSQLNEIPISVGTAEQNNVIPHFVFKVYHSKRSEGNWIQRVDNRDTFYAFHGSSIHNFYSILKFGLQPHFSNGKEVLFGSGIYLSSEISVCTNYASYGETWKKSSLGTKHSIIAVAEIINDHEEVKCKDKNNKGRSFNQDSYGEIPEKYFVVTNSELLRVKYLLVYTQKRPNMVKSFIKTNFLWIIITLYFLLLVFIGFLNGPYWQKILRYLSIK</sequence>
<evidence type="ECO:0000259" key="8">
    <source>
        <dbReference type="Pfam" id="PF18084"/>
    </source>
</evidence>
<keyword evidence="2" id="KW-0808">Transferase</keyword>
<dbReference type="RefSeq" id="XP_030748669.1">
    <property type="nucleotide sequence ID" value="XM_030892809.1"/>
</dbReference>
<evidence type="ECO:0000256" key="6">
    <source>
        <dbReference type="SAM" id="Phobius"/>
    </source>
</evidence>
<dbReference type="InterPro" id="IPR041400">
    <property type="entry name" value="PARP16_N"/>
</dbReference>
<protein>
    <submittedName>
        <fullName evidence="10">Protein mono-ADP-ribosyltransferase PARP16-like</fullName>
    </submittedName>
</protein>
<dbReference type="GO" id="GO:0016779">
    <property type="term" value="F:nucleotidyltransferase activity"/>
    <property type="evidence" value="ECO:0007669"/>
    <property type="project" value="UniProtKB-KW"/>
</dbReference>
<dbReference type="Pfam" id="PF00644">
    <property type="entry name" value="PARP"/>
    <property type="match status" value="1"/>
</dbReference>
<comment type="similarity">
    <text evidence="5">Belongs to the ARTD/PARP family.</text>
</comment>
<keyword evidence="9" id="KW-1185">Reference proteome</keyword>
<evidence type="ECO:0000256" key="3">
    <source>
        <dbReference type="ARBA" id="ARBA00022695"/>
    </source>
</evidence>
<accession>A0A6J2XD01</accession>
<keyword evidence="6" id="KW-0472">Membrane</keyword>
<dbReference type="PANTHER" id="PTHR21328">
    <property type="entry name" value="POLY ADP-RIBOSE POLYMERASE FAMILY, MEMBER PARP"/>
    <property type="match status" value="1"/>
</dbReference>
<keyword evidence="3" id="KW-0548">Nucleotidyltransferase</keyword>
<dbReference type="GeneID" id="115876833"/>
<dbReference type="OrthoDB" id="19501at2759"/>
<name>A0A6J2XD01_SITOR</name>
<dbReference type="FunCoup" id="A0A6J2XD01">
    <property type="interactions" value="110"/>
</dbReference>
<dbReference type="InterPro" id="IPR051838">
    <property type="entry name" value="ARTD_PARP"/>
</dbReference>
<proteinExistence type="inferred from homology"/>
<organism evidence="9 10">
    <name type="scientific">Sitophilus oryzae</name>
    <name type="common">Rice weevil</name>
    <name type="synonym">Curculio oryzae</name>
    <dbReference type="NCBI Taxonomy" id="7048"/>
    <lineage>
        <taxon>Eukaryota</taxon>
        <taxon>Metazoa</taxon>
        <taxon>Ecdysozoa</taxon>
        <taxon>Arthropoda</taxon>
        <taxon>Hexapoda</taxon>
        <taxon>Insecta</taxon>
        <taxon>Pterygota</taxon>
        <taxon>Neoptera</taxon>
        <taxon>Endopterygota</taxon>
        <taxon>Coleoptera</taxon>
        <taxon>Polyphaga</taxon>
        <taxon>Cucujiformia</taxon>
        <taxon>Curculionidae</taxon>
        <taxon>Dryophthorinae</taxon>
        <taxon>Sitophilus</taxon>
    </lineage>
</organism>
<dbReference type="GO" id="GO:0003950">
    <property type="term" value="F:NAD+ poly-ADP-ribosyltransferase activity"/>
    <property type="evidence" value="ECO:0007669"/>
    <property type="project" value="InterPro"/>
</dbReference>
<evidence type="ECO:0000313" key="9">
    <source>
        <dbReference type="Proteomes" id="UP000504635"/>
    </source>
</evidence>
<evidence type="ECO:0000259" key="7">
    <source>
        <dbReference type="Pfam" id="PF00644"/>
    </source>
</evidence>
<evidence type="ECO:0000313" key="10">
    <source>
        <dbReference type="RefSeq" id="XP_030748669.1"/>
    </source>
</evidence>
<keyword evidence="6" id="KW-1133">Transmembrane helix</keyword>
<feature type="transmembrane region" description="Helical" evidence="6">
    <location>
        <begin position="322"/>
        <end position="345"/>
    </location>
</feature>
<feature type="domain" description="PARP16 N-terminal" evidence="8">
    <location>
        <begin position="51"/>
        <end position="131"/>
    </location>
</feature>
<keyword evidence="6" id="KW-0812">Transmembrane</keyword>
<dbReference type="Pfam" id="PF18084">
    <property type="entry name" value="ARTD15_N"/>
    <property type="match status" value="1"/>
</dbReference>
<dbReference type="InterPro" id="IPR012317">
    <property type="entry name" value="Poly(ADP-ribose)pol_cat_dom"/>
</dbReference>
<feature type="domain" description="PARP catalytic" evidence="7">
    <location>
        <begin position="165"/>
        <end position="237"/>
    </location>
</feature>
<reference evidence="10" key="1">
    <citation type="submission" date="2025-08" db="UniProtKB">
        <authorList>
            <consortium name="RefSeq"/>
        </authorList>
    </citation>
    <scope>IDENTIFICATION</scope>
    <source>
        <tissue evidence="10">Gonads</tissue>
    </source>
</reference>
<dbReference type="Proteomes" id="UP000504635">
    <property type="component" value="Unplaced"/>
</dbReference>
<keyword evidence="4" id="KW-0520">NAD</keyword>
<evidence type="ECO:0000256" key="5">
    <source>
        <dbReference type="ARBA" id="ARBA00024347"/>
    </source>
</evidence>
<dbReference type="KEGG" id="soy:115876833"/>
<dbReference type="Gene3D" id="3.90.228.10">
    <property type="match status" value="1"/>
</dbReference>
<evidence type="ECO:0000256" key="1">
    <source>
        <dbReference type="ARBA" id="ARBA00022676"/>
    </source>
</evidence>
<dbReference type="InParanoid" id="A0A6J2XD01"/>
<evidence type="ECO:0000256" key="2">
    <source>
        <dbReference type="ARBA" id="ARBA00022679"/>
    </source>
</evidence>
<gene>
    <name evidence="10" type="primary">LOC115876833</name>
</gene>
<keyword evidence="1" id="KW-0328">Glycosyltransferase</keyword>
<dbReference type="AlphaFoldDB" id="A0A6J2XD01"/>
<evidence type="ECO:0000256" key="4">
    <source>
        <dbReference type="ARBA" id="ARBA00023027"/>
    </source>
</evidence>